<dbReference type="OrthoDB" id="107900at2"/>
<dbReference type="InterPro" id="IPR044068">
    <property type="entry name" value="CB"/>
</dbReference>
<evidence type="ECO:0000256" key="1">
    <source>
        <dbReference type="ARBA" id="ARBA00023125"/>
    </source>
</evidence>
<dbReference type="SUPFAM" id="SSF56349">
    <property type="entry name" value="DNA breaking-rejoining enzymes"/>
    <property type="match status" value="1"/>
</dbReference>
<keyword evidence="1 2" id="KW-0238">DNA-binding</keyword>
<protein>
    <recommendedName>
        <fullName evidence="3">Core-binding (CB) domain-containing protein</fullName>
    </recommendedName>
</protein>
<dbReference type="KEGG" id="vte:BHY08_05915"/>
<evidence type="ECO:0000313" key="4">
    <source>
        <dbReference type="EMBL" id="APB31405.1"/>
    </source>
</evidence>
<proteinExistence type="predicted"/>
<dbReference type="InterPro" id="IPR010998">
    <property type="entry name" value="Integrase_recombinase_N"/>
</dbReference>
<evidence type="ECO:0000313" key="5">
    <source>
        <dbReference type="Proteomes" id="UP000191200"/>
    </source>
</evidence>
<dbReference type="Proteomes" id="UP000191200">
    <property type="component" value="Chromosome"/>
</dbReference>
<dbReference type="GO" id="GO:0003677">
    <property type="term" value="F:DNA binding"/>
    <property type="evidence" value="ECO:0007669"/>
    <property type="project" value="UniProtKB-UniRule"/>
</dbReference>
<dbReference type="InterPro" id="IPR011010">
    <property type="entry name" value="DNA_brk_join_enz"/>
</dbReference>
<feature type="domain" description="Core-binding (CB)" evidence="3">
    <location>
        <begin position="1"/>
        <end position="59"/>
    </location>
</feature>
<dbReference type="Gene3D" id="1.10.150.130">
    <property type="match status" value="1"/>
</dbReference>
<dbReference type="EMBL" id="CP017267">
    <property type="protein sequence ID" value="APB31405.1"/>
    <property type="molecule type" value="Genomic_DNA"/>
</dbReference>
<keyword evidence="5" id="KW-1185">Reference proteome</keyword>
<dbReference type="AlphaFoldDB" id="A0A1J0A638"/>
<organism evidence="4 5">
    <name type="scientific">Vagococcus teuberi</name>
    <dbReference type="NCBI Taxonomy" id="519472"/>
    <lineage>
        <taxon>Bacteria</taxon>
        <taxon>Bacillati</taxon>
        <taxon>Bacillota</taxon>
        <taxon>Bacilli</taxon>
        <taxon>Lactobacillales</taxon>
        <taxon>Enterococcaceae</taxon>
        <taxon>Vagococcus</taxon>
    </lineage>
</organism>
<name>A0A1J0A638_9ENTE</name>
<evidence type="ECO:0000259" key="3">
    <source>
        <dbReference type="PROSITE" id="PS51900"/>
    </source>
</evidence>
<evidence type="ECO:0000256" key="2">
    <source>
        <dbReference type="PROSITE-ProRule" id="PRU01248"/>
    </source>
</evidence>
<dbReference type="PROSITE" id="PS51900">
    <property type="entry name" value="CB"/>
    <property type="match status" value="1"/>
</dbReference>
<accession>A0A1J0A638</accession>
<dbReference type="RefSeq" id="WP_071457000.1">
    <property type="nucleotide sequence ID" value="NZ_CP017267.1"/>
</dbReference>
<sequence length="102" mass="12339">MGNFEFISEIFRGKNIDSLGMVTISHVRDFLIKNIEEGKAESYVNSHLRNIRTFFRYCVDENYMREKEIACWYVKWVKERQVVINRFSDDEVKQMLKLKNLH</sequence>
<dbReference type="STRING" id="519472.BHY08_05915"/>
<gene>
    <name evidence="4" type="ORF">BHY08_05915</name>
</gene>
<reference evidence="4 5" key="1">
    <citation type="submission" date="2016-09" db="EMBL/GenBank/DDBJ databases">
        <title>Vagococcus teuberi sp. nov., isolated from the Malian artisanal sour milk fene.</title>
        <authorList>
            <person name="Wullschleger S."/>
            <person name="Seifert C."/>
            <person name="Baumgartner S."/>
            <person name="Lacroix C."/>
            <person name="Bonfoh B."/>
            <person name="Stevens M.J."/>
            <person name="Meile L."/>
        </authorList>
    </citation>
    <scope>NUCLEOTIDE SEQUENCE [LARGE SCALE GENOMIC DNA]</scope>
    <source>
        <strain evidence="4 5">DSM 21459</strain>
    </source>
</reference>